<dbReference type="Pfam" id="PF14568">
    <property type="entry name" value="SUKH_6"/>
    <property type="match status" value="1"/>
</dbReference>
<reference evidence="1 2" key="1">
    <citation type="submission" date="2016-10" db="EMBL/GenBank/DDBJ databases">
        <title>Complete Genome Sequence of Peptococcaceae strain DCMF.</title>
        <authorList>
            <person name="Edwards R.J."/>
            <person name="Holland S.I."/>
            <person name="Deshpande N.P."/>
            <person name="Wong Y.K."/>
            <person name="Ertan H."/>
            <person name="Manefield M."/>
            <person name="Russell T.L."/>
            <person name="Lee M.J."/>
        </authorList>
    </citation>
    <scope>NUCLEOTIDE SEQUENCE [LARGE SCALE GENOMIC DNA]</scope>
    <source>
        <strain evidence="1 2">DCMF</strain>
    </source>
</reference>
<protein>
    <recommendedName>
        <fullName evidence="3">SMI1/KNR4 family protein</fullName>
    </recommendedName>
</protein>
<sequence>MSYQNFEKAIELAKQCKFYRTIGGEPDEVITKSETLLNIKFSIQNQRFYVKLGYLSFYGHEIYGIDPNDLFGTLEGNSVAYALHDRKEYNLPKEWLPIYFFDDGYMGYLDYSQLNEDGEPPVIVAIYDGEKYVITEKIAEDLGDFILRLVEEQLARQ</sequence>
<gene>
    <name evidence="1" type="ORF">DCMF_11375</name>
</gene>
<organism evidence="1 2">
    <name type="scientific">Formimonas warabiya</name>
    <dbReference type="NCBI Taxonomy" id="1761012"/>
    <lineage>
        <taxon>Bacteria</taxon>
        <taxon>Bacillati</taxon>
        <taxon>Bacillota</taxon>
        <taxon>Clostridia</taxon>
        <taxon>Eubacteriales</taxon>
        <taxon>Peptococcaceae</taxon>
        <taxon>Candidatus Formimonas</taxon>
    </lineage>
</organism>
<accession>A0A3G1KS43</accession>
<dbReference type="AlphaFoldDB" id="A0A3G1KS43"/>
<evidence type="ECO:0000313" key="2">
    <source>
        <dbReference type="Proteomes" id="UP000323521"/>
    </source>
</evidence>
<dbReference type="RefSeq" id="WP_148134542.1">
    <property type="nucleotide sequence ID" value="NZ_CP017634.1"/>
</dbReference>
<evidence type="ECO:0008006" key="3">
    <source>
        <dbReference type="Google" id="ProtNLM"/>
    </source>
</evidence>
<dbReference type="Proteomes" id="UP000323521">
    <property type="component" value="Chromosome"/>
</dbReference>
<dbReference type="OrthoDB" id="2061216at2"/>
<name>A0A3G1KS43_FORW1</name>
<dbReference type="EMBL" id="CP017634">
    <property type="protein sequence ID" value="ATW25289.1"/>
    <property type="molecule type" value="Genomic_DNA"/>
</dbReference>
<dbReference type="Gene3D" id="3.40.1580.10">
    <property type="entry name" value="SMI1/KNR4-like"/>
    <property type="match status" value="1"/>
</dbReference>
<dbReference type="InterPro" id="IPR037883">
    <property type="entry name" value="Knr4/Smi1-like_sf"/>
</dbReference>
<proteinExistence type="predicted"/>
<evidence type="ECO:0000313" key="1">
    <source>
        <dbReference type="EMBL" id="ATW25289.1"/>
    </source>
</evidence>
<dbReference type="KEGG" id="fwa:DCMF_11375"/>
<dbReference type="SUPFAM" id="SSF160631">
    <property type="entry name" value="SMI1/KNR4-like"/>
    <property type="match status" value="1"/>
</dbReference>
<keyword evidence="2" id="KW-1185">Reference proteome</keyword>